<dbReference type="InterPro" id="IPR011990">
    <property type="entry name" value="TPR-like_helical_dom_sf"/>
</dbReference>
<feature type="region of interest" description="Disordered" evidence="1">
    <location>
        <begin position="231"/>
        <end position="256"/>
    </location>
</feature>
<reference evidence="2" key="1">
    <citation type="submission" date="2021-12" db="EMBL/GenBank/DDBJ databases">
        <authorList>
            <person name="Zaccaron A."/>
            <person name="Stergiopoulos I."/>
        </authorList>
    </citation>
    <scope>NUCLEOTIDE SEQUENCE</scope>
    <source>
        <strain evidence="2">Race5_Kim</strain>
    </source>
</reference>
<dbReference type="EMBL" id="CP090167">
    <property type="protein sequence ID" value="UJO18266.1"/>
    <property type="molecule type" value="Genomic_DNA"/>
</dbReference>
<proteinExistence type="predicted"/>
<dbReference type="KEGG" id="ffu:CLAFUR5_05857"/>
<organism evidence="2 3">
    <name type="scientific">Passalora fulva</name>
    <name type="common">Tomato leaf mold</name>
    <name type="synonym">Cladosporium fulvum</name>
    <dbReference type="NCBI Taxonomy" id="5499"/>
    <lineage>
        <taxon>Eukaryota</taxon>
        <taxon>Fungi</taxon>
        <taxon>Dikarya</taxon>
        <taxon>Ascomycota</taxon>
        <taxon>Pezizomycotina</taxon>
        <taxon>Dothideomycetes</taxon>
        <taxon>Dothideomycetidae</taxon>
        <taxon>Mycosphaerellales</taxon>
        <taxon>Mycosphaerellaceae</taxon>
        <taxon>Fulvia</taxon>
    </lineage>
</organism>
<dbReference type="FunFam" id="1.25.40.10:FF:000202">
    <property type="entry name" value="Unplaced genomic scaffold supercont1.7, whole genome shotgun sequence"/>
    <property type="match status" value="1"/>
</dbReference>
<dbReference type="GO" id="GO:0000184">
    <property type="term" value="P:nuclear-transcribed mRNA catabolic process, nonsense-mediated decay"/>
    <property type="evidence" value="ECO:0007669"/>
    <property type="project" value="TreeGrafter"/>
</dbReference>
<evidence type="ECO:0008006" key="4">
    <source>
        <dbReference type="Google" id="ProtNLM"/>
    </source>
</evidence>
<dbReference type="PANTHER" id="PTHR15696:SF0">
    <property type="entry name" value="TELOMERASE-BINDING PROTEIN EST1A"/>
    <property type="match status" value="1"/>
</dbReference>
<gene>
    <name evidence="2" type="ORF">CLAFUR5_05857</name>
</gene>
<feature type="compositionally biased region" description="Polar residues" evidence="1">
    <location>
        <begin position="117"/>
        <end position="132"/>
    </location>
</feature>
<dbReference type="AlphaFoldDB" id="A0A9Q8LIZ4"/>
<reference evidence="2" key="2">
    <citation type="journal article" date="2022" name="Microb. Genom.">
        <title>A chromosome-scale genome assembly of the tomato pathogen Cladosporium fulvum reveals a compartmentalized genome architecture and the presence of a dispensable chromosome.</title>
        <authorList>
            <person name="Zaccaron A.Z."/>
            <person name="Chen L.H."/>
            <person name="Samaras A."/>
            <person name="Stergiopoulos I."/>
        </authorList>
    </citation>
    <scope>NUCLEOTIDE SEQUENCE</scope>
    <source>
        <strain evidence="2">Race5_Kim</strain>
    </source>
</reference>
<feature type="region of interest" description="Disordered" evidence="1">
    <location>
        <begin position="46"/>
        <end position="196"/>
    </location>
</feature>
<sequence length="916" mass="101297">MNHKDPSFPSSRGQDQRRKHHGVPLEQYARAGATDAFRSDCCHATISPQKATGHGRREMTKGAYSPGPTYDSPSEHSSEEELMELDDNNNASSTDSDRGESPRASTTAILGRLSLDQARSGNTSPQRQQQRGILSAAGHVTKRRASIELSRPGGRQSLKWSGGAKVAEALRSPEVPPKHQRRSPSDRLNFHRTTSGEGLGRRMMEAKCHVSPFAQSHERLKEFPVRNDSGYVPHPSGMNTSSCVQGASVSPGASVSQGIAEDVGQLRSKGRKQLPPHGRYPGLILQPDSSPISQEQLAAEVKGIYAGLVMVEAKCINIDAAQAADPNSQLGAEQWQALIALHRTLLYEHHDFLMATQHPSATPALRGLATKYSMPARMWKHGIHAFLEVLRHRRPGSQDYMLAFIYLAYQMMALLYETVPTFTDTWIECLGDLARYRMAIEEEKEAHAIWGGVAARWYILASDRHPAIGRLYHHLGILERPSLRKLCLYTKSLTCVIPFPNARDSLLTLCNPIVQDEHTVQTSFQSAEARIVTFHALNYTGNHERVIDLGRSDALRLLVEQPTKLREFGAYFAITNSAAILEYGSPTNPLAQQYSMIMSTVMQKGRPSGSSNHPPSPFGNNNDTPDAQAFLFGTSFWIDSFNHVLQQYNFATILDNALGFLHVNLVFLHSLHSLRLRLLNSHPQHTFRMPFSTGRLSWSGLASFLNALLQHYPISARILECSRQGVFLSRDPKVAVPPLSEDYLIRGLSWTQSYFPAGLFDAQCEDDGRAIETSVMQDARAERVLWLALYLAFHTEDLQYNLKTKTFSGGNPARPQSHATPVHSAEADVTVVYTDQVSSAESPCSRSSRTASSSPESDDGFTLVKVPNSQQGRASPRETKGRNVNAFGVARKGGVTGEERRFRGVMEDIRMGGSGQ</sequence>
<dbReference type="GO" id="GO:0005697">
    <property type="term" value="C:telomerase holoenzyme complex"/>
    <property type="evidence" value="ECO:0007669"/>
    <property type="project" value="TreeGrafter"/>
</dbReference>
<feature type="region of interest" description="Disordered" evidence="1">
    <location>
        <begin position="838"/>
        <end position="886"/>
    </location>
</feature>
<dbReference type="InterPro" id="IPR045153">
    <property type="entry name" value="Est1/Ebs1-like"/>
</dbReference>
<evidence type="ECO:0000256" key="1">
    <source>
        <dbReference type="SAM" id="MobiDB-lite"/>
    </source>
</evidence>
<dbReference type="GO" id="GO:0042162">
    <property type="term" value="F:telomeric DNA binding"/>
    <property type="evidence" value="ECO:0007669"/>
    <property type="project" value="TreeGrafter"/>
</dbReference>
<feature type="region of interest" description="Disordered" evidence="1">
    <location>
        <begin position="1"/>
        <end position="31"/>
    </location>
</feature>
<evidence type="ECO:0000313" key="2">
    <source>
        <dbReference type="EMBL" id="UJO18266.1"/>
    </source>
</evidence>
<dbReference type="SUPFAM" id="SSF48452">
    <property type="entry name" value="TPR-like"/>
    <property type="match status" value="1"/>
</dbReference>
<name>A0A9Q8LIZ4_PASFU</name>
<evidence type="ECO:0000313" key="3">
    <source>
        <dbReference type="Proteomes" id="UP000756132"/>
    </source>
</evidence>
<feature type="compositionally biased region" description="Low complexity" evidence="1">
    <location>
        <begin position="838"/>
        <end position="855"/>
    </location>
</feature>
<accession>A0A9Q8LIZ4</accession>
<protein>
    <recommendedName>
        <fullName evidence="4">DNA/RNA-binding domain-containing protein</fullName>
    </recommendedName>
</protein>
<feature type="compositionally biased region" description="Polar residues" evidence="1">
    <location>
        <begin position="237"/>
        <end position="256"/>
    </location>
</feature>
<keyword evidence="3" id="KW-1185">Reference proteome</keyword>
<dbReference type="OrthoDB" id="2017974at2759"/>
<dbReference type="GeneID" id="71985735"/>
<dbReference type="Gene3D" id="1.25.40.10">
    <property type="entry name" value="Tetratricopeptide repeat domain"/>
    <property type="match status" value="1"/>
</dbReference>
<dbReference type="PANTHER" id="PTHR15696">
    <property type="entry name" value="SMG-7 SUPPRESSOR WITH MORPHOLOGICAL EFFECT ON GENITALIA PROTEIN 7"/>
    <property type="match status" value="1"/>
</dbReference>
<dbReference type="RefSeq" id="XP_047762632.1">
    <property type="nucleotide sequence ID" value="XM_047905005.1"/>
</dbReference>
<dbReference type="GO" id="GO:0070034">
    <property type="term" value="F:telomerase RNA binding"/>
    <property type="evidence" value="ECO:0007669"/>
    <property type="project" value="TreeGrafter"/>
</dbReference>
<dbReference type="Proteomes" id="UP000756132">
    <property type="component" value="Chromosome 5"/>
</dbReference>